<dbReference type="SUPFAM" id="SSF53649">
    <property type="entry name" value="Alkaline phosphatase-like"/>
    <property type="match status" value="1"/>
</dbReference>
<keyword evidence="1" id="KW-0472">Membrane</keyword>
<feature type="chain" id="PRO_5046292537" description="Phosphoglyceromutase" evidence="2">
    <location>
        <begin position="26"/>
        <end position="737"/>
    </location>
</feature>
<evidence type="ECO:0000313" key="4">
    <source>
        <dbReference type="Proteomes" id="UP001256827"/>
    </source>
</evidence>
<keyword evidence="1" id="KW-0812">Transmembrane</keyword>
<protein>
    <recommendedName>
        <fullName evidence="5">Phosphoglyceromutase</fullName>
    </recommendedName>
</protein>
<keyword evidence="1" id="KW-1133">Transmembrane helix</keyword>
<feature type="transmembrane region" description="Helical" evidence="1">
    <location>
        <begin position="447"/>
        <end position="464"/>
    </location>
</feature>
<organism evidence="3 4">
    <name type="scientific">Brevibacillus brevis</name>
    <name type="common">Bacillus brevis</name>
    <dbReference type="NCBI Taxonomy" id="1393"/>
    <lineage>
        <taxon>Bacteria</taxon>
        <taxon>Bacillati</taxon>
        <taxon>Bacillota</taxon>
        <taxon>Bacilli</taxon>
        <taxon>Bacillales</taxon>
        <taxon>Paenibacillaceae</taxon>
        <taxon>Brevibacillus</taxon>
    </lineage>
</organism>
<feature type="transmembrane region" description="Helical" evidence="1">
    <location>
        <begin position="542"/>
        <end position="560"/>
    </location>
</feature>
<feature type="transmembrane region" description="Helical" evidence="1">
    <location>
        <begin position="708"/>
        <end position="727"/>
    </location>
</feature>
<dbReference type="Gene3D" id="3.40.720.10">
    <property type="entry name" value="Alkaline Phosphatase, subunit A"/>
    <property type="match status" value="1"/>
</dbReference>
<gene>
    <name evidence="3" type="ORF">RGB73_03030</name>
</gene>
<accession>A0ABY9T5J5</accession>
<feature type="transmembrane region" description="Helical" evidence="1">
    <location>
        <begin position="382"/>
        <end position="401"/>
    </location>
</feature>
<keyword evidence="4" id="KW-1185">Reference proteome</keyword>
<dbReference type="EMBL" id="CP134050">
    <property type="protein sequence ID" value="WNC15365.1"/>
    <property type="molecule type" value="Genomic_DNA"/>
</dbReference>
<feature type="transmembrane region" description="Helical" evidence="1">
    <location>
        <begin position="518"/>
        <end position="535"/>
    </location>
</feature>
<feature type="signal peptide" evidence="2">
    <location>
        <begin position="1"/>
        <end position="25"/>
    </location>
</feature>
<evidence type="ECO:0000256" key="1">
    <source>
        <dbReference type="SAM" id="Phobius"/>
    </source>
</evidence>
<feature type="transmembrane region" description="Helical" evidence="1">
    <location>
        <begin position="421"/>
        <end position="441"/>
    </location>
</feature>
<reference evidence="3 4" key="1">
    <citation type="submission" date="2023-09" db="EMBL/GenBank/DDBJ databases">
        <title>Complete Genome and Methylome dissection of Bacillus brevis NEB573 original source of BbsI restriction endonuclease.</title>
        <authorList>
            <person name="Fomenkov A."/>
            <person name="Roberts R.D."/>
        </authorList>
    </citation>
    <scope>NUCLEOTIDE SEQUENCE [LARGE SCALE GENOMIC DNA]</scope>
    <source>
        <strain evidence="3 4">NEB573</strain>
    </source>
</reference>
<proteinExistence type="predicted"/>
<feature type="transmembrane region" description="Helical" evidence="1">
    <location>
        <begin position="471"/>
        <end position="491"/>
    </location>
</feature>
<feature type="transmembrane region" description="Helical" evidence="1">
    <location>
        <begin position="653"/>
        <end position="671"/>
    </location>
</feature>
<sequence>MRKWITLVILSFLIGWASASNGASAAQKEAPQVIVLFVEGMSFFDLEQLRGEPHVDMWMQKAGMAAMSIRTPGARNAANSYLLMGGGSQALYTERSGTAYHPWERVTERETAGERALELGAAIEEDLARSSLVFPGIFRLLADNQNKPFTPRIGLLGTTLAAHRIPVAVYGNGDYADTRQRHSALFAMDEKGRVPAGDVSPATVITRRGAPYGIQTNYDYLLKQVSEERSAGLITVQLSDLSRLYQLSDQMHEGQFDRQYRRVLGELGGFVDRLLQMRRDNQMVLLLSPAVNPNAAKEKALLTPLLVWKKGSSGLLTSATTRQSGLVSGLDILPTILTWLDVPVPKGLAGHPLRIDSGQNEGHLMEHIKQIHHTYATRPSVLYSYVMLQIITLACAALVWVIGKRSKGTAGLERLRRGVRLALLAMFCFPALLLLEGAVGWRASGPVVLGSLIVVALLAAFLLEHRPLPQTTAIVCGVTVAGLLVDGWTGANLMRSSYLGYDPVIGARFYGLGNEYEGVLIGSAVMLSASLYQLIRTRVRTCLAAAIFAAVLYYMVAPGLGTDAGGFLAGLVGFFVAFARLQGWVIGKKGLLLLTGGLISGIAVLVAASLLSDQPPTHIGRVAQQIVGGQWDEVGRMVERKIAMNVRLIRVSIWSKVFVVSLIVLGMLALWNDRFLRHLGADTPYLVKGFPGVIAGSLAGLALNDSGIVTAATCIIFLVVPALYAALGETADERWAT</sequence>
<keyword evidence="2" id="KW-0732">Signal</keyword>
<feature type="transmembrane region" description="Helical" evidence="1">
    <location>
        <begin position="591"/>
        <end position="611"/>
    </location>
</feature>
<evidence type="ECO:0000313" key="3">
    <source>
        <dbReference type="EMBL" id="WNC15365.1"/>
    </source>
</evidence>
<dbReference type="InterPro" id="IPR017850">
    <property type="entry name" value="Alkaline_phosphatase_core_sf"/>
</dbReference>
<evidence type="ECO:0000256" key="2">
    <source>
        <dbReference type="SAM" id="SignalP"/>
    </source>
</evidence>
<name>A0ABY9T5J5_BREBE</name>
<dbReference type="Proteomes" id="UP001256827">
    <property type="component" value="Chromosome"/>
</dbReference>
<evidence type="ECO:0008006" key="5">
    <source>
        <dbReference type="Google" id="ProtNLM"/>
    </source>
</evidence>
<dbReference type="RefSeq" id="WP_310769085.1">
    <property type="nucleotide sequence ID" value="NZ_CP134050.1"/>
</dbReference>